<sequence length="91" mass="9971">LQCAVQGSIERPYEFTFTKDGRPLENNVEVHPNGLLIIRNAQAGDSGRYRCEVNFPRAPHAGAQESSYDLRVEGSYSSAESSGQGYQYGTA</sequence>
<proteinExistence type="predicted"/>
<dbReference type="InterPro" id="IPR007110">
    <property type="entry name" value="Ig-like_dom"/>
</dbReference>
<dbReference type="Pfam" id="PF13927">
    <property type="entry name" value="Ig_3"/>
    <property type="match status" value="1"/>
</dbReference>
<evidence type="ECO:0000313" key="4">
    <source>
        <dbReference type="Proteomes" id="UP000676336"/>
    </source>
</evidence>
<feature type="non-terminal residue" evidence="3">
    <location>
        <position position="1"/>
    </location>
</feature>
<evidence type="ECO:0000313" key="3">
    <source>
        <dbReference type="EMBL" id="CAF5227370.1"/>
    </source>
</evidence>
<dbReference type="SUPFAM" id="SSF48726">
    <property type="entry name" value="Immunoglobulin"/>
    <property type="match status" value="1"/>
</dbReference>
<evidence type="ECO:0000256" key="1">
    <source>
        <dbReference type="SAM" id="MobiDB-lite"/>
    </source>
</evidence>
<dbReference type="Gene3D" id="2.60.40.10">
    <property type="entry name" value="Immunoglobulins"/>
    <property type="match status" value="1"/>
</dbReference>
<protein>
    <recommendedName>
        <fullName evidence="2">Ig-like domain-containing protein</fullName>
    </recommendedName>
</protein>
<dbReference type="EMBL" id="CAJOBI010363754">
    <property type="protein sequence ID" value="CAF5227370.1"/>
    <property type="molecule type" value="Genomic_DNA"/>
</dbReference>
<dbReference type="InterPro" id="IPR013783">
    <property type="entry name" value="Ig-like_fold"/>
</dbReference>
<organism evidence="3 4">
    <name type="scientific">Rotaria magnacalcarata</name>
    <dbReference type="NCBI Taxonomy" id="392030"/>
    <lineage>
        <taxon>Eukaryota</taxon>
        <taxon>Metazoa</taxon>
        <taxon>Spiralia</taxon>
        <taxon>Gnathifera</taxon>
        <taxon>Rotifera</taxon>
        <taxon>Eurotatoria</taxon>
        <taxon>Bdelloidea</taxon>
        <taxon>Philodinida</taxon>
        <taxon>Philodinidae</taxon>
        <taxon>Rotaria</taxon>
    </lineage>
</organism>
<evidence type="ECO:0000259" key="2">
    <source>
        <dbReference type="PROSITE" id="PS50835"/>
    </source>
</evidence>
<feature type="domain" description="Ig-like" evidence="2">
    <location>
        <begin position="1"/>
        <end position="71"/>
    </location>
</feature>
<dbReference type="Proteomes" id="UP000676336">
    <property type="component" value="Unassembled WGS sequence"/>
</dbReference>
<gene>
    <name evidence="3" type="ORF">SMN809_LOCUS85230</name>
</gene>
<feature type="non-terminal residue" evidence="3">
    <location>
        <position position="91"/>
    </location>
</feature>
<name>A0A8S3KBZ9_9BILA</name>
<dbReference type="CDD" id="cd00096">
    <property type="entry name" value="Ig"/>
    <property type="match status" value="1"/>
</dbReference>
<feature type="region of interest" description="Disordered" evidence="1">
    <location>
        <begin position="62"/>
        <end position="91"/>
    </location>
</feature>
<accession>A0A8S3KBZ9</accession>
<dbReference type="PROSITE" id="PS50835">
    <property type="entry name" value="IG_LIKE"/>
    <property type="match status" value="1"/>
</dbReference>
<dbReference type="InterPro" id="IPR036179">
    <property type="entry name" value="Ig-like_dom_sf"/>
</dbReference>
<comment type="caution">
    <text evidence="3">The sequence shown here is derived from an EMBL/GenBank/DDBJ whole genome shotgun (WGS) entry which is preliminary data.</text>
</comment>
<feature type="compositionally biased region" description="Polar residues" evidence="1">
    <location>
        <begin position="75"/>
        <end position="91"/>
    </location>
</feature>
<reference evidence="3" key="1">
    <citation type="submission" date="2021-02" db="EMBL/GenBank/DDBJ databases">
        <authorList>
            <person name="Nowell W R."/>
        </authorList>
    </citation>
    <scope>NUCLEOTIDE SEQUENCE</scope>
</reference>
<dbReference type="AlphaFoldDB" id="A0A8S3KBZ9"/>